<keyword evidence="2" id="KW-1185">Reference proteome</keyword>
<proteinExistence type="predicted"/>
<dbReference type="Proteomes" id="UP000050525">
    <property type="component" value="Unassembled WGS sequence"/>
</dbReference>
<accession>A0A151NS14</accession>
<dbReference type="AlphaFoldDB" id="A0A151NS14"/>
<protein>
    <recommendedName>
        <fullName evidence="3">DDE Tnp4 domain-containing protein</fullName>
    </recommendedName>
</protein>
<evidence type="ECO:0000313" key="2">
    <source>
        <dbReference type="Proteomes" id="UP000050525"/>
    </source>
</evidence>
<name>A0A151NS14_ALLMI</name>
<reference evidence="1 2" key="1">
    <citation type="journal article" date="2012" name="Genome Biol.">
        <title>Sequencing three crocodilian genomes to illuminate the evolution of archosaurs and amniotes.</title>
        <authorList>
            <person name="St John J.A."/>
            <person name="Braun E.L."/>
            <person name="Isberg S.R."/>
            <person name="Miles L.G."/>
            <person name="Chong A.Y."/>
            <person name="Gongora J."/>
            <person name="Dalzell P."/>
            <person name="Moran C."/>
            <person name="Bed'hom B."/>
            <person name="Abzhanov A."/>
            <person name="Burgess S.C."/>
            <person name="Cooksey A.M."/>
            <person name="Castoe T.A."/>
            <person name="Crawford N.G."/>
            <person name="Densmore L.D."/>
            <person name="Drew J.C."/>
            <person name="Edwards S.V."/>
            <person name="Faircloth B.C."/>
            <person name="Fujita M.K."/>
            <person name="Greenwold M.J."/>
            <person name="Hoffmann F.G."/>
            <person name="Howard J.M."/>
            <person name="Iguchi T."/>
            <person name="Janes D.E."/>
            <person name="Khan S.Y."/>
            <person name="Kohno S."/>
            <person name="de Koning A.J."/>
            <person name="Lance S.L."/>
            <person name="McCarthy F.M."/>
            <person name="McCormack J.E."/>
            <person name="Merchant M.E."/>
            <person name="Peterson D.G."/>
            <person name="Pollock D.D."/>
            <person name="Pourmand N."/>
            <person name="Raney B.J."/>
            <person name="Roessler K.A."/>
            <person name="Sanford J.R."/>
            <person name="Sawyer R.H."/>
            <person name="Schmidt C.J."/>
            <person name="Triplett E.W."/>
            <person name="Tuberville T.D."/>
            <person name="Venegas-Anaya M."/>
            <person name="Howard J.T."/>
            <person name="Jarvis E.D."/>
            <person name="Guillette L.J.Jr."/>
            <person name="Glenn T.C."/>
            <person name="Green R.E."/>
            <person name="Ray D.A."/>
        </authorList>
    </citation>
    <scope>NUCLEOTIDE SEQUENCE [LARGE SCALE GENOMIC DNA]</scope>
    <source>
        <strain evidence="1">KSC_2009_1</strain>
    </source>
</reference>
<sequence length="219" mass="24905">MIQQLVTTGCRFLPPSHHPAIPHKARYHTLCLPNILDWATNFHVVDEDEATQDAMGTGWEKLGFLDTWEDEEWVQTFHMHWATFIDIIAMVTPKIMCQNISMQSPFTPEKQVVIAILKLATRSSLHYITNQFGMGKSMAEEAIWEVCLVIQNVLYNCFICLINPQAVVTRVCLMDFFNCLGAIDGTHIPILCPPQGTRAFINLKGYFFIVLKGISDQQC</sequence>
<gene>
    <name evidence="1" type="ORF">Y1Q_0021126</name>
</gene>
<evidence type="ECO:0000313" key="1">
    <source>
        <dbReference type="EMBL" id="KYO39490.1"/>
    </source>
</evidence>
<comment type="caution">
    <text evidence="1">The sequence shown here is derived from an EMBL/GenBank/DDBJ whole genome shotgun (WGS) entry which is preliminary data.</text>
</comment>
<evidence type="ECO:0008006" key="3">
    <source>
        <dbReference type="Google" id="ProtNLM"/>
    </source>
</evidence>
<organism evidence="1 2">
    <name type="scientific">Alligator mississippiensis</name>
    <name type="common">American alligator</name>
    <dbReference type="NCBI Taxonomy" id="8496"/>
    <lineage>
        <taxon>Eukaryota</taxon>
        <taxon>Metazoa</taxon>
        <taxon>Chordata</taxon>
        <taxon>Craniata</taxon>
        <taxon>Vertebrata</taxon>
        <taxon>Euteleostomi</taxon>
        <taxon>Archelosauria</taxon>
        <taxon>Archosauria</taxon>
        <taxon>Crocodylia</taxon>
        <taxon>Alligatoridae</taxon>
        <taxon>Alligatorinae</taxon>
        <taxon>Alligator</taxon>
    </lineage>
</organism>
<dbReference type="EMBL" id="AKHW03002195">
    <property type="protein sequence ID" value="KYO39490.1"/>
    <property type="molecule type" value="Genomic_DNA"/>
</dbReference>
<dbReference type="STRING" id="8496.A0A151NS14"/>